<dbReference type="AlphaFoldDB" id="A0ABD1YPQ0"/>
<sequence>MFCKYIRNCKLAWQYLSYSSTISIYVGTLDNPPLALHEERYTSYLNKFRVLSQVFNDMEKEDLYIVNDLKGIGEMRTHLHCTPIEDVLRMLTAGATMTTVTQASKRYIRLG</sequence>
<evidence type="ECO:0000313" key="2">
    <source>
        <dbReference type="Proteomes" id="UP001605036"/>
    </source>
</evidence>
<proteinExistence type="predicted"/>
<protein>
    <submittedName>
        <fullName evidence="1">Uncharacterized protein</fullName>
    </submittedName>
</protein>
<gene>
    <name evidence="1" type="ORF">R1flu_004104</name>
</gene>
<dbReference type="Proteomes" id="UP001605036">
    <property type="component" value="Unassembled WGS sequence"/>
</dbReference>
<keyword evidence="2" id="KW-1185">Reference proteome</keyword>
<dbReference type="EMBL" id="JBHFFA010000003">
    <property type="protein sequence ID" value="KAL2632625.1"/>
    <property type="molecule type" value="Genomic_DNA"/>
</dbReference>
<evidence type="ECO:0000313" key="1">
    <source>
        <dbReference type="EMBL" id="KAL2632625.1"/>
    </source>
</evidence>
<name>A0ABD1YPQ0_9MARC</name>
<reference evidence="1 2" key="1">
    <citation type="submission" date="2024-09" db="EMBL/GenBank/DDBJ databases">
        <title>Chromosome-scale assembly of Riccia fluitans.</title>
        <authorList>
            <person name="Paukszto L."/>
            <person name="Sawicki J."/>
            <person name="Karawczyk K."/>
            <person name="Piernik-Szablinska J."/>
            <person name="Szczecinska M."/>
            <person name="Mazdziarz M."/>
        </authorList>
    </citation>
    <scope>NUCLEOTIDE SEQUENCE [LARGE SCALE GENOMIC DNA]</scope>
    <source>
        <strain evidence="1">Rf_01</strain>
        <tissue evidence="1">Aerial parts of the thallus</tissue>
    </source>
</reference>
<organism evidence="1 2">
    <name type="scientific">Riccia fluitans</name>
    <dbReference type="NCBI Taxonomy" id="41844"/>
    <lineage>
        <taxon>Eukaryota</taxon>
        <taxon>Viridiplantae</taxon>
        <taxon>Streptophyta</taxon>
        <taxon>Embryophyta</taxon>
        <taxon>Marchantiophyta</taxon>
        <taxon>Marchantiopsida</taxon>
        <taxon>Marchantiidae</taxon>
        <taxon>Marchantiales</taxon>
        <taxon>Ricciaceae</taxon>
        <taxon>Riccia</taxon>
    </lineage>
</organism>
<comment type="caution">
    <text evidence="1">The sequence shown here is derived from an EMBL/GenBank/DDBJ whole genome shotgun (WGS) entry which is preliminary data.</text>
</comment>
<accession>A0ABD1YPQ0</accession>